<feature type="transmembrane region" description="Helical" evidence="1">
    <location>
        <begin position="79"/>
        <end position="97"/>
    </location>
</feature>
<gene>
    <name evidence="2" type="ORF">DPMN_069747</name>
</gene>
<comment type="caution">
    <text evidence="2">The sequence shown here is derived from an EMBL/GenBank/DDBJ whole genome shotgun (WGS) entry which is preliminary data.</text>
</comment>
<sequence length="106" mass="11813">MMNNSQDFLMMVIFDLPFFNCLMALLISSFMVAQHLIGRSLVAGRISCGFAGAGLLSSSWKCSIHPFFYPSSSVITPPVLPIICLSVLANFPAYLLMMEYRCFVLF</sequence>
<feature type="transmembrane region" description="Helical" evidence="1">
    <location>
        <begin position="40"/>
        <end position="59"/>
    </location>
</feature>
<evidence type="ECO:0000256" key="1">
    <source>
        <dbReference type="SAM" id="Phobius"/>
    </source>
</evidence>
<name>A0A9D3YZK6_DREPO</name>
<keyword evidence="1" id="KW-0812">Transmembrane</keyword>
<evidence type="ECO:0000313" key="2">
    <source>
        <dbReference type="EMBL" id="KAH3710273.1"/>
    </source>
</evidence>
<reference evidence="2" key="2">
    <citation type="submission" date="2020-11" db="EMBL/GenBank/DDBJ databases">
        <authorList>
            <person name="McCartney M.A."/>
            <person name="Auch B."/>
            <person name="Kono T."/>
            <person name="Mallez S."/>
            <person name="Becker A."/>
            <person name="Gohl D.M."/>
            <person name="Silverstein K.A.T."/>
            <person name="Koren S."/>
            <person name="Bechman K.B."/>
            <person name="Herman A."/>
            <person name="Abrahante J.E."/>
            <person name="Garbe J."/>
        </authorList>
    </citation>
    <scope>NUCLEOTIDE SEQUENCE</scope>
    <source>
        <strain evidence="2">Duluth1</strain>
        <tissue evidence="2">Whole animal</tissue>
    </source>
</reference>
<dbReference type="Proteomes" id="UP000828390">
    <property type="component" value="Unassembled WGS sequence"/>
</dbReference>
<proteinExistence type="predicted"/>
<reference evidence="2" key="1">
    <citation type="journal article" date="2019" name="bioRxiv">
        <title>The Genome of the Zebra Mussel, Dreissena polymorpha: A Resource for Invasive Species Research.</title>
        <authorList>
            <person name="McCartney M.A."/>
            <person name="Auch B."/>
            <person name="Kono T."/>
            <person name="Mallez S."/>
            <person name="Zhang Y."/>
            <person name="Obille A."/>
            <person name="Becker A."/>
            <person name="Abrahante J.E."/>
            <person name="Garbe J."/>
            <person name="Badalamenti J.P."/>
            <person name="Herman A."/>
            <person name="Mangelson H."/>
            <person name="Liachko I."/>
            <person name="Sullivan S."/>
            <person name="Sone E.D."/>
            <person name="Koren S."/>
            <person name="Silverstein K.A.T."/>
            <person name="Beckman K.B."/>
            <person name="Gohl D.M."/>
        </authorList>
    </citation>
    <scope>NUCLEOTIDE SEQUENCE</scope>
    <source>
        <strain evidence="2">Duluth1</strain>
        <tissue evidence="2">Whole animal</tissue>
    </source>
</reference>
<accession>A0A9D3YZK6</accession>
<evidence type="ECO:0000313" key="3">
    <source>
        <dbReference type="Proteomes" id="UP000828390"/>
    </source>
</evidence>
<dbReference type="EMBL" id="JAIWYP010000014">
    <property type="protein sequence ID" value="KAH3710273.1"/>
    <property type="molecule type" value="Genomic_DNA"/>
</dbReference>
<keyword evidence="3" id="KW-1185">Reference proteome</keyword>
<protein>
    <submittedName>
        <fullName evidence="2">Uncharacterized protein</fullName>
    </submittedName>
</protein>
<keyword evidence="1" id="KW-0472">Membrane</keyword>
<keyword evidence="1" id="KW-1133">Transmembrane helix</keyword>
<organism evidence="2 3">
    <name type="scientific">Dreissena polymorpha</name>
    <name type="common">Zebra mussel</name>
    <name type="synonym">Mytilus polymorpha</name>
    <dbReference type="NCBI Taxonomy" id="45954"/>
    <lineage>
        <taxon>Eukaryota</taxon>
        <taxon>Metazoa</taxon>
        <taxon>Spiralia</taxon>
        <taxon>Lophotrochozoa</taxon>
        <taxon>Mollusca</taxon>
        <taxon>Bivalvia</taxon>
        <taxon>Autobranchia</taxon>
        <taxon>Heteroconchia</taxon>
        <taxon>Euheterodonta</taxon>
        <taxon>Imparidentia</taxon>
        <taxon>Neoheterodontei</taxon>
        <taxon>Myida</taxon>
        <taxon>Dreissenoidea</taxon>
        <taxon>Dreissenidae</taxon>
        <taxon>Dreissena</taxon>
    </lineage>
</organism>
<dbReference type="AlphaFoldDB" id="A0A9D3YZK6"/>
<feature type="transmembrane region" description="Helical" evidence="1">
    <location>
        <begin position="12"/>
        <end position="33"/>
    </location>
</feature>